<feature type="region of interest" description="Disordered" evidence="1">
    <location>
        <begin position="147"/>
        <end position="166"/>
    </location>
</feature>
<reference evidence="2 3" key="1">
    <citation type="journal article" date="2023" name="Plants (Basel)">
        <title>Bridging the Gap: Combining Genomics and Transcriptomics Approaches to Understand Stylosanthes scabra, an Orphan Legume from the Brazilian Caatinga.</title>
        <authorList>
            <person name="Ferreira-Neto J.R.C."/>
            <person name="da Silva M.D."/>
            <person name="Binneck E."/>
            <person name="de Melo N.F."/>
            <person name="da Silva R.H."/>
            <person name="de Melo A.L.T.M."/>
            <person name="Pandolfi V."/>
            <person name="Bustamante F.O."/>
            <person name="Brasileiro-Vidal A.C."/>
            <person name="Benko-Iseppon A.M."/>
        </authorList>
    </citation>
    <scope>NUCLEOTIDE SEQUENCE [LARGE SCALE GENOMIC DNA]</scope>
    <source>
        <tissue evidence="2">Leaves</tissue>
    </source>
</reference>
<evidence type="ECO:0000256" key="1">
    <source>
        <dbReference type="SAM" id="MobiDB-lite"/>
    </source>
</evidence>
<keyword evidence="3" id="KW-1185">Reference proteome</keyword>
<organism evidence="2 3">
    <name type="scientific">Stylosanthes scabra</name>
    <dbReference type="NCBI Taxonomy" id="79078"/>
    <lineage>
        <taxon>Eukaryota</taxon>
        <taxon>Viridiplantae</taxon>
        <taxon>Streptophyta</taxon>
        <taxon>Embryophyta</taxon>
        <taxon>Tracheophyta</taxon>
        <taxon>Spermatophyta</taxon>
        <taxon>Magnoliopsida</taxon>
        <taxon>eudicotyledons</taxon>
        <taxon>Gunneridae</taxon>
        <taxon>Pentapetalae</taxon>
        <taxon>rosids</taxon>
        <taxon>fabids</taxon>
        <taxon>Fabales</taxon>
        <taxon>Fabaceae</taxon>
        <taxon>Papilionoideae</taxon>
        <taxon>50 kb inversion clade</taxon>
        <taxon>dalbergioids sensu lato</taxon>
        <taxon>Dalbergieae</taxon>
        <taxon>Pterocarpus clade</taxon>
        <taxon>Stylosanthes</taxon>
    </lineage>
</organism>
<evidence type="ECO:0000313" key="2">
    <source>
        <dbReference type="EMBL" id="MED6179605.1"/>
    </source>
</evidence>
<evidence type="ECO:0000313" key="3">
    <source>
        <dbReference type="Proteomes" id="UP001341840"/>
    </source>
</evidence>
<sequence length="199" mass="21951">MSPAKDIEHVVVLALEKLSKGPVILPELSLKNMPVQKSSITDDATSAKNVEQTLKEIEADIEKTVALVTGTSEDDYDNLGFTPPSFDLGCFIQPLMVTASQGQPQMAEIHDKQPKMTMEATVSQRQPQIAEIHGISDKMPIIKMEPKMSQDKDATPTPSQENLLTPATLEALEKLHEETAKKLLSKQAQTEKKQLYLQS</sequence>
<protein>
    <submittedName>
        <fullName evidence="2">Uncharacterized protein</fullName>
    </submittedName>
</protein>
<proteinExistence type="predicted"/>
<dbReference type="EMBL" id="JASCZI010181247">
    <property type="protein sequence ID" value="MED6179605.1"/>
    <property type="molecule type" value="Genomic_DNA"/>
</dbReference>
<dbReference type="Proteomes" id="UP001341840">
    <property type="component" value="Unassembled WGS sequence"/>
</dbReference>
<name>A0ABU6W399_9FABA</name>
<accession>A0ABU6W399</accession>
<feature type="compositionally biased region" description="Polar residues" evidence="1">
    <location>
        <begin position="156"/>
        <end position="165"/>
    </location>
</feature>
<gene>
    <name evidence="2" type="ORF">PIB30_002429</name>
</gene>
<comment type="caution">
    <text evidence="2">The sequence shown here is derived from an EMBL/GenBank/DDBJ whole genome shotgun (WGS) entry which is preliminary data.</text>
</comment>